<dbReference type="OrthoDB" id="9804819at2"/>
<dbReference type="STRING" id="443156.SAMN04489867_0047"/>
<dbReference type="EMBL" id="LT629711">
    <property type="protein sequence ID" value="SDO56768.1"/>
    <property type="molecule type" value="Genomic_DNA"/>
</dbReference>
<accession>A0A1H0KLH4</accession>
<proteinExistence type="predicted"/>
<evidence type="ECO:0000313" key="6">
    <source>
        <dbReference type="Proteomes" id="UP000199077"/>
    </source>
</evidence>
<feature type="domain" description="ABC transporter" evidence="4">
    <location>
        <begin position="4"/>
        <end position="229"/>
    </location>
</feature>
<dbReference type="InterPro" id="IPR051782">
    <property type="entry name" value="ABC_Transporter_VariousFunc"/>
</dbReference>
<dbReference type="AlphaFoldDB" id="A0A1H0KLH4"/>
<keyword evidence="2" id="KW-0547">Nucleotide-binding</keyword>
<keyword evidence="3 5" id="KW-0067">ATP-binding</keyword>
<gene>
    <name evidence="5" type="ORF">SAMN04489867_0047</name>
</gene>
<dbReference type="Proteomes" id="UP000199077">
    <property type="component" value="Chromosome I"/>
</dbReference>
<dbReference type="Pfam" id="PF00005">
    <property type="entry name" value="ABC_tran"/>
    <property type="match status" value="1"/>
</dbReference>
<dbReference type="PROSITE" id="PS50893">
    <property type="entry name" value="ABC_TRANSPORTER_2"/>
    <property type="match status" value="1"/>
</dbReference>
<dbReference type="InterPro" id="IPR003439">
    <property type="entry name" value="ABC_transporter-like_ATP-bd"/>
</dbReference>
<name>A0A1H0KLH4_9MICO</name>
<evidence type="ECO:0000256" key="2">
    <source>
        <dbReference type="ARBA" id="ARBA00022741"/>
    </source>
</evidence>
<sequence>MSIIELTDVTKRFGDVNALTDVSIRLEENAIHGLLGRNGAGKTTLMQILTAQAFATSGEVRAFGEDPWENARVLDRICFIREGQHYPDNFTVRHVLTAARISFAEWDDELATDLVEQFRLRTGQRVKKLSRGQLSAVGVVVGLASRAPLTIFDEPYLGLDAVARQLFYDRLLADYSEHPRTVVLSTHLIDEVSNLLDHVVVLDQGRVILDEDTDVLRGSLVVVSGPRAAVDDFAAAHEVVHRENLGGFTRVTVRGAPAGAAERQGLRLEPVSLQQLVVRATTGPALRPEAISHPEEVHLS</sequence>
<evidence type="ECO:0000259" key="4">
    <source>
        <dbReference type="PROSITE" id="PS50893"/>
    </source>
</evidence>
<dbReference type="CDD" id="cd03230">
    <property type="entry name" value="ABC_DR_subfamily_A"/>
    <property type="match status" value="1"/>
</dbReference>
<evidence type="ECO:0000256" key="3">
    <source>
        <dbReference type="ARBA" id="ARBA00022840"/>
    </source>
</evidence>
<dbReference type="InterPro" id="IPR003593">
    <property type="entry name" value="AAA+_ATPase"/>
</dbReference>
<dbReference type="GO" id="GO:0016887">
    <property type="term" value="F:ATP hydrolysis activity"/>
    <property type="evidence" value="ECO:0007669"/>
    <property type="project" value="InterPro"/>
</dbReference>
<dbReference type="SMART" id="SM00382">
    <property type="entry name" value="AAA"/>
    <property type="match status" value="1"/>
</dbReference>
<protein>
    <submittedName>
        <fullName evidence="5">ABC-2 type transport system ATP-binding protein</fullName>
    </submittedName>
</protein>
<organism evidence="5 6">
    <name type="scientific">Pedococcus dokdonensis</name>
    <dbReference type="NCBI Taxonomy" id="443156"/>
    <lineage>
        <taxon>Bacteria</taxon>
        <taxon>Bacillati</taxon>
        <taxon>Actinomycetota</taxon>
        <taxon>Actinomycetes</taxon>
        <taxon>Micrococcales</taxon>
        <taxon>Intrasporangiaceae</taxon>
        <taxon>Pedococcus</taxon>
    </lineage>
</organism>
<dbReference type="PANTHER" id="PTHR42939">
    <property type="entry name" value="ABC TRANSPORTER ATP-BINDING PROTEIN ALBC-RELATED"/>
    <property type="match status" value="1"/>
</dbReference>
<dbReference type="PANTHER" id="PTHR42939:SF1">
    <property type="entry name" value="ABC TRANSPORTER ATP-BINDING PROTEIN ALBC-RELATED"/>
    <property type="match status" value="1"/>
</dbReference>
<dbReference type="RefSeq" id="WP_091779943.1">
    <property type="nucleotide sequence ID" value="NZ_LT629711.1"/>
</dbReference>
<dbReference type="GO" id="GO:0005524">
    <property type="term" value="F:ATP binding"/>
    <property type="evidence" value="ECO:0007669"/>
    <property type="project" value="UniProtKB-KW"/>
</dbReference>
<keyword evidence="6" id="KW-1185">Reference proteome</keyword>
<keyword evidence="1" id="KW-0813">Transport</keyword>
<evidence type="ECO:0000313" key="5">
    <source>
        <dbReference type="EMBL" id="SDO56768.1"/>
    </source>
</evidence>
<dbReference type="InterPro" id="IPR027417">
    <property type="entry name" value="P-loop_NTPase"/>
</dbReference>
<dbReference type="SUPFAM" id="SSF52540">
    <property type="entry name" value="P-loop containing nucleoside triphosphate hydrolases"/>
    <property type="match status" value="1"/>
</dbReference>
<evidence type="ECO:0000256" key="1">
    <source>
        <dbReference type="ARBA" id="ARBA00022448"/>
    </source>
</evidence>
<dbReference type="Gene3D" id="3.40.50.300">
    <property type="entry name" value="P-loop containing nucleotide triphosphate hydrolases"/>
    <property type="match status" value="1"/>
</dbReference>
<reference evidence="6" key="1">
    <citation type="submission" date="2016-10" db="EMBL/GenBank/DDBJ databases">
        <authorList>
            <person name="Varghese N."/>
            <person name="Submissions S."/>
        </authorList>
    </citation>
    <scope>NUCLEOTIDE SEQUENCE [LARGE SCALE GENOMIC DNA]</scope>
    <source>
        <strain evidence="6">DSM 22329</strain>
    </source>
</reference>